<dbReference type="Gene3D" id="3.30.420.10">
    <property type="entry name" value="Ribonuclease H-like superfamily/Ribonuclease H"/>
    <property type="match status" value="1"/>
</dbReference>
<dbReference type="InterPro" id="IPR002156">
    <property type="entry name" value="RNaseH_domain"/>
</dbReference>
<dbReference type="PANTHER" id="PTHR10642">
    <property type="entry name" value="RIBONUCLEASE H1"/>
    <property type="match status" value="1"/>
</dbReference>
<keyword evidence="7" id="KW-0479">Metal-binding</keyword>
<evidence type="ECO:0000256" key="5">
    <source>
        <dbReference type="ARBA" id="ARBA00012180"/>
    </source>
</evidence>
<evidence type="ECO:0000256" key="2">
    <source>
        <dbReference type="ARBA" id="ARBA00001946"/>
    </source>
</evidence>
<keyword evidence="13" id="KW-1185">Reference proteome</keyword>
<keyword evidence="8" id="KW-0255">Endonuclease</keyword>
<gene>
    <name evidence="12" type="ORF">J3998_04540</name>
</gene>
<dbReference type="PROSITE" id="PS50879">
    <property type="entry name" value="RNASE_H_1"/>
    <property type="match status" value="1"/>
</dbReference>
<dbReference type="Pfam" id="PF00075">
    <property type="entry name" value="RNase_H"/>
    <property type="match status" value="1"/>
</dbReference>
<evidence type="ECO:0000256" key="1">
    <source>
        <dbReference type="ARBA" id="ARBA00000077"/>
    </source>
</evidence>
<comment type="catalytic activity">
    <reaction evidence="1">
        <text>Endonucleolytic cleavage to 5'-phosphomonoester.</text>
        <dbReference type="EC" id="3.1.26.4"/>
    </reaction>
</comment>
<dbReference type="EMBL" id="JAGETV010000005">
    <property type="protein sequence ID" value="MBO1926835.1"/>
    <property type="molecule type" value="Genomic_DNA"/>
</dbReference>
<evidence type="ECO:0000259" key="11">
    <source>
        <dbReference type="PROSITE" id="PS50879"/>
    </source>
</evidence>
<dbReference type="InterPro" id="IPR036397">
    <property type="entry name" value="RNaseH_sf"/>
</dbReference>
<evidence type="ECO:0000256" key="6">
    <source>
        <dbReference type="ARBA" id="ARBA00022722"/>
    </source>
</evidence>
<protein>
    <recommendedName>
        <fullName evidence="5">ribonuclease H</fullName>
        <ecNumber evidence="5">3.1.26.4</ecNumber>
    </recommendedName>
</protein>
<dbReference type="PANTHER" id="PTHR10642:SF26">
    <property type="entry name" value="RIBONUCLEASE H1"/>
    <property type="match status" value="1"/>
</dbReference>
<dbReference type="SUPFAM" id="SSF53098">
    <property type="entry name" value="Ribonuclease H-like"/>
    <property type="match status" value="1"/>
</dbReference>
<keyword evidence="9" id="KW-0378">Hydrolase</keyword>
<dbReference type="InterPro" id="IPR012337">
    <property type="entry name" value="RNaseH-like_sf"/>
</dbReference>
<evidence type="ECO:0000256" key="9">
    <source>
        <dbReference type="ARBA" id="ARBA00022801"/>
    </source>
</evidence>
<name>A0ABS3Q3C2_9GAMM</name>
<evidence type="ECO:0000256" key="10">
    <source>
        <dbReference type="ARBA" id="ARBA00022842"/>
    </source>
</evidence>
<dbReference type="InterPro" id="IPR050092">
    <property type="entry name" value="RNase_H"/>
</dbReference>
<feature type="domain" description="RNase H type-1" evidence="11">
    <location>
        <begin position="19"/>
        <end position="165"/>
    </location>
</feature>
<evidence type="ECO:0000313" key="12">
    <source>
        <dbReference type="EMBL" id="MBO1926835.1"/>
    </source>
</evidence>
<comment type="subunit">
    <text evidence="4">Monomer.</text>
</comment>
<comment type="caution">
    <text evidence="12">The sequence shown here is derived from an EMBL/GenBank/DDBJ whole genome shotgun (WGS) entry which is preliminary data.</text>
</comment>
<proteinExistence type="inferred from homology"/>
<keyword evidence="10" id="KW-0460">Magnesium</keyword>
<organism evidence="12 13">
    <name type="scientific">Thiomicrorhabdus marina</name>
    <dbReference type="NCBI Taxonomy" id="2818442"/>
    <lineage>
        <taxon>Bacteria</taxon>
        <taxon>Pseudomonadati</taxon>
        <taxon>Pseudomonadota</taxon>
        <taxon>Gammaproteobacteria</taxon>
        <taxon>Thiotrichales</taxon>
        <taxon>Piscirickettsiaceae</taxon>
        <taxon>Thiomicrorhabdus</taxon>
    </lineage>
</organism>
<dbReference type="InterPro" id="IPR022892">
    <property type="entry name" value="RNaseHI"/>
</dbReference>
<keyword evidence="6" id="KW-0540">Nuclease</keyword>
<evidence type="ECO:0000256" key="8">
    <source>
        <dbReference type="ARBA" id="ARBA00022759"/>
    </source>
</evidence>
<dbReference type="CDD" id="cd09278">
    <property type="entry name" value="RNase_HI_prokaryote_like"/>
    <property type="match status" value="1"/>
</dbReference>
<reference evidence="12 13" key="1">
    <citation type="submission" date="2021-03" db="EMBL/GenBank/DDBJ databases">
        <title>Thiomicrorhabdus sp.nov.,novel sulfur-oxidizing bacteria isolated from coastal sediment.</title>
        <authorList>
            <person name="Liu X."/>
        </authorList>
    </citation>
    <scope>NUCLEOTIDE SEQUENCE [LARGE SCALE GENOMIC DNA]</scope>
    <source>
        <strain evidence="12 13">6S2-11</strain>
    </source>
</reference>
<evidence type="ECO:0000313" key="13">
    <source>
        <dbReference type="Proteomes" id="UP000664835"/>
    </source>
</evidence>
<evidence type="ECO:0000256" key="7">
    <source>
        <dbReference type="ARBA" id="ARBA00022723"/>
    </source>
</evidence>
<accession>A0ABS3Q3C2</accession>
<comment type="cofactor">
    <cofactor evidence="2">
        <name>Mg(2+)</name>
        <dbReference type="ChEBI" id="CHEBI:18420"/>
    </cofactor>
</comment>
<comment type="similarity">
    <text evidence="3">Belongs to the RNase H family.</text>
</comment>
<evidence type="ECO:0000256" key="4">
    <source>
        <dbReference type="ARBA" id="ARBA00011245"/>
    </source>
</evidence>
<dbReference type="Proteomes" id="UP000664835">
    <property type="component" value="Unassembled WGS sequence"/>
</dbReference>
<dbReference type="RefSeq" id="WP_208148276.1">
    <property type="nucleotide sequence ID" value="NZ_JAGETV010000005.1"/>
</dbReference>
<evidence type="ECO:0000256" key="3">
    <source>
        <dbReference type="ARBA" id="ARBA00005300"/>
    </source>
</evidence>
<sequence>MDFRQHTPYQLPQSPTSETPPLLHLYTDGAYFKQYHLGGWAVAIYDSEKKLIETLSGSQLSHSSLEMELTAAIKALEWLQQNHANTSVALYTDAQILLEGLLEKYPKWQKNNWRSSNGNPVVFSELWQEFHRISITQSIDFYWTKGHANDSKNQLADQLAREKILNTQTSVS</sequence>
<dbReference type="EC" id="3.1.26.4" evidence="5"/>